<dbReference type="Proteomes" id="UP000276133">
    <property type="component" value="Unassembled WGS sequence"/>
</dbReference>
<comment type="caution">
    <text evidence="1">The sequence shown here is derived from an EMBL/GenBank/DDBJ whole genome shotgun (WGS) entry which is preliminary data.</text>
</comment>
<accession>A0A3M7S158</accession>
<proteinExistence type="predicted"/>
<dbReference type="EMBL" id="REGN01002233">
    <property type="protein sequence ID" value="RNA29360.1"/>
    <property type="molecule type" value="Genomic_DNA"/>
</dbReference>
<sequence>MKLFDNKDLLKRLLCFKEEVFYLYHSKTILDQISYLYYWLFWKKPLLQIKIAHNFTLPNCRYVMSNYGSLSNLHQNDCPLTIYYYI</sequence>
<name>A0A3M7S158_BRAPC</name>
<gene>
    <name evidence="1" type="ORF">BpHYR1_047941</name>
</gene>
<protein>
    <submittedName>
        <fullName evidence="1">Uncharacterized protein</fullName>
    </submittedName>
</protein>
<evidence type="ECO:0000313" key="1">
    <source>
        <dbReference type="EMBL" id="RNA29360.1"/>
    </source>
</evidence>
<reference evidence="1 2" key="1">
    <citation type="journal article" date="2018" name="Sci. Rep.">
        <title>Genomic signatures of local adaptation to the degree of environmental predictability in rotifers.</title>
        <authorList>
            <person name="Franch-Gras L."/>
            <person name="Hahn C."/>
            <person name="Garcia-Roger E.M."/>
            <person name="Carmona M.J."/>
            <person name="Serra M."/>
            <person name="Gomez A."/>
        </authorList>
    </citation>
    <scope>NUCLEOTIDE SEQUENCE [LARGE SCALE GENOMIC DNA]</scope>
    <source>
        <strain evidence="1">HYR1</strain>
    </source>
</reference>
<evidence type="ECO:0000313" key="2">
    <source>
        <dbReference type="Proteomes" id="UP000276133"/>
    </source>
</evidence>
<keyword evidence="2" id="KW-1185">Reference proteome</keyword>
<dbReference type="AlphaFoldDB" id="A0A3M7S158"/>
<organism evidence="1 2">
    <name type="scientific">Brachionus plicatilis</name>
    <name type="common">Marine rotifer</name>
    <name type="synonym">Brachionus muelleri</name>
    <dbReference type="NCBI Taxonomy" id="10195"/>
    <lineage>
        <taxon>Eukaryota</taxon>
        <taxon>Metazoa</taxon>
        <taxon>Spiralia</taxon>
        <taxon>Gnathifera</taxon>
        <taxon>Rotifera</taxon>
        <taxon>Eurotatoria</taxon>
        <taxon>Monogononta</taxon>
        <taxon>Pseudotrocha</taxon>
        <taxon>Ploima</taxon>
        <taxon>Brachionidae</taxon>
        <taxon>Brachionus</taxon>
    </lineage>
</organism>